<feature type="signal peptide" evidence="1">
    <location>
        <begin position="1"/>
        <end position="26"/>
    </location>
</feature>
<proteinExistence type="predicted"/>
<evidence type="ECO:0000256" key="1">
    <source>
        <dbReference type="SAM" id="SignalP"/>
    </source>
</evidence>
<name>A0AAE3ZXL9_9ACTN</name>
<evidence type="ECO:0000313" key="2">
    <source>
        <dbReference type="EMBL" id="MDR7325988.1"/>
    </source>
</evidence>
<gene>
    <name evidence="2" type="ORF">J2S44_006238</name>
</gene>
<feature type="chain" id="PRO_5042189520" evidence="1">
    <location>
        <begin position="27"/>
        <end position="245"/>
    </location>
</feature>
<protein>
    <submittedName>
        <fullName evidence="2">Uncharacterized protein</fullName>
    </submittedName>
</protein>
<sequence>MMERRSLLTGVAAAGLVIGLPGPATAAPARPVLEYGFDGGFVPPGWTALRPPTLVVYRDGTAIADAARRWWLRDAGRLVRHAVAVVRDPANGKATLDPDDPQVADDVDTYVEAGGRRLTAYALETYREYGAYPAATYALRDALEKATTRVRMHGDHFRPAAIKLVAVPLDTTESEIRPWPRQVVPPSFTGRDEWQSVIHLHGPAARAAVRALPRDDLADWTVYRLPTGRLAVVSWRHLLPHERAA</sequence>
<dbReference type="InterPro" id="IPR006311">
    <property type="entry name" value="TAT_signal"/>
</dbReference>
<keyword evidence="1" id="KW-0732">Signal</keyword>
<dbReference type="PROSITE" id="PS51318">
    <property type="entry name" value="TAT"/>
    <property type="match status" value="1"/>
</dbReference>
<organism evidence="2 3">
    <name type="scientific">Catenuloplanes niger</name>
    <dbReference type="NCBI Taxonomy" id="587534"/>
    <lineage>
        <taxon>Bacteria</taxon>
        <taxon>Bacillati</taxon>
        <taxon>Actinomycetota</taxon>
        <taxon>Actinomycetes</taxon>
        <taxon>Micromonosporales</taxon>
        <taxon>Micromonosporaceae</taxon>
        <taxon>Catenuloplanes</taxon>
    </lineage>
</organism>
<evidence type="ECO:0000313" key="3">
    <source>
        <dbReference type="Proteomes" id="UP001183629"/>
    </source>
</evidence>
<dbReference type="RefSeq" id="WP_310421146.1">
    <property type="nucleotide sequence ID" value="NZ_JAVDYC010000001.1"/>
</dbReference>
<dbReference type="AlphaFoldDB" id="A0AAE3ZXL9"/>
<keyword evidence="3" id="KW-1185">Reference proteome</keyword>
<accession>A0AAE3ZXL9</accession>
<reference evidence="2 3" key="1">
    <citation type="submission" date="2023-07" db="EMBL/GenBank/DDBJ databases">
        <title>Sequencing the genomes of 1000 actinobacteria strains.</title>
        <authorList>
            <person name="Klenk H.-P."/>
        </authorList>
    </citation>
    <scope>NUCLEOTIDE SEQUENCE [LARGE SCALE GENOMIC DNA]</scope>
    <source>
        <strain evidence="2 3">DSM 44711</strain>
    </source>
</reference>
<dbReference type="EMBL" id="JAVDYC010000001">
    <property type="protein sequence ID" value="MDR7325988.1"/>
    <property type="molecule type" value="Genomic_DNA"/>
</dbReference>
<comment type="caution">
    <text evidence="2">The sequence shown here is derived from an EMBL/GenBank/DDBJ whole genome shotgun (WGS) entry which is preliminary data.</text>
</comment>
<dbReference type="Proteomes" id="UP001183629">
    <property type="component" value="Unassembled WGS sequence"/>
</dbReference>